<dbReference type="EMBL" id="CAKKNE010000002">
    <property type="protein sequence ID" value="CAH0368033.1"/>
    <property type="molecule type" value="Genomic_DNA"/>
</dbReference>
<evidence type="ECO:0000313" key="8">
    <source>
        <dbReference type="Proteomes" id="UP000789595"/>
    </source>
</evidence>
<evidence type="ECO:0000313" key="7">
    <source>
        <dbReference type="EMBL" id="CAH0368033.1"/>
    </source>
</evidence>
<dbReference type="InterPro" id="IPR042099">
    <property type="entry name" value="ANL_N_sf"/>
</dbReference>
<dbReference type="InterPro" id="IPR045851">
    <property type="entry name" value="AMP-bd_C_sf"/>
</dbReference>
<proteinExistence type="inferred from homology"/>
<dbReference type="PANTHER" id="PTHR43859:SF4">
    <property type="entry name" value="BUTANOATE--COA LIGASE AAE1-RELATED"/>
    <property type="match status" value="1"/>
</dbReference>
<evidence type="ECO:0008006" key="9">
    <source>
        <dbReference type="Google" id="ProtNLM"/>
    </source>
</evidence>
<dbReference type="Pfam" id="PF00501">
    <property type="entry name" value="AMP-binding"/>
    <property type="match status" value="1"/>
</dbReference>
<dbReference type="Pfam" id="PF13193">
    <property type="entry name" value="AMP-binding_C"/>
    <property type="match status" value="1"/>
</dbReference>
<feature type="domain" description="AMP-binding enzyme C-terminal" evidence="6">
    <location>
        <begin position="449"/>
        <end position="520"/>
    </location>
</feature>
<keyword evidence="4" id="KW-0443">Lipid metabolism</keyword>
<keyword evidence="3" id="KW-0276">Fatty acid metabolism</keyword>
<name>A0A8J2S943_9STRA</name>
<evidence type="ECO:0000256" key="4">
    <source>
        <dbReference type="ARBA" id="ARBA00023098"/>
    </source>
</evidence>
<dbReference type="InterPro" id="IPR025110">
    <property type="entry name" value="AMP-bd_C"/>
</dbReference>
<gene>
    <name evidence="7" type="ORF">PECAL_2P10810</name>
</gene>
<dbReference type="InterPro" id="IPR000873">
    <property type="entry name" value="AMP-dep_synth/lig_dom"/>
</dbReference>
<evidence type="ECO:0000256" key="1">
    <source>
        <dbReference type="ARBA" id="ARBA00006432"/>
    </source>
</evidence>
<feature type="domain" description="AMP-dependent synthetase/ligase" evidence="5">
    <location>
        <begin position="35"/>
        <end position="398"/>
    </location>
</feature>
<organism evidence="7 8">
    <name type="scientific">Pelagomonas calceolata</name>
    <dbReference type="NCBI Taxonomy" id="35677"/>
    <lineage>
        <taxon>Eukaryota</taxon>
        <taxon>Sar</taxon>
        <taxon>Stramenopiles</taxon>
        <taxon>Ochrophyta</taxon>
        <taxon>Pelagophyceae</taxon>
        <taxon>Pelagomonadales</taxon>
        <taxon>Pelagomonadaceae</taxon>
        <taxon>Pelagomonas</taxon>
    </lineage>
</organism>
<comment type="caution">
    <text evidence="7">The sequence shown here is derived from an EMBL/GenBank/DDBJ whole genome shotgun (WGS) entry which is preliminary data.</text>
</comment>
<dbReference type="Gene3D" id="3.40.50.12780">
    <property type="entry name" value="N-terminal domain of ligase-like"/>
    <property type="match status" value="1"/>
</dbReference>
<dbReference type="FunFam" id="3.30.300.30:FF:000008">
    <property type="entry name" value="2,3-dihydroxybenzoate-AMP ligase"/>
    <property type="match status" value="1"/>
</dbReference>
<evidence type="ECO:0000259" key="6">
    <source>
        <dbReference type="Pfam" id="PF13193"/>
    </source>
</evidence>
<keyword evidence="2" id="KW-0436">Ligase</keyword>
<evidence type="ECO:0000256" key="2">
    <source>
        <dbReference type="ARBA" id="ARBA00022598"/>
    </source>
</evidence>
<dbReference type="GO" id="GO:0006631">
    <property type="term" value="P:fatty acid metabolic process"/>
    <property type="evidence" value="ECO:0007669"/>
    <property type="project" value="UniProtKB-KW"/>
</dbReference>
<dbReference type="Gene3D" id="3.30.300.30">
    <property type="match status" value="1"/>
</dbReference>
<accession>A0A8J2S943</accession>
<dbReference type="AlphaFoldDB" id="A0A8J2S943"/>
<reference evidence="7" key="1">
    <citation type="submission" date="2021-11" db="EMBL/GenBank/DDBJ databases">
        <authorList>
            <consortium name="Genoscope - CEA"/>
            <person name="William W."/>
        </authorList>
    </citation>
    <scope>NUCLEOTIDE SEQUENCE</scope>
</reference>
<sequence>MHRLAVRRLSVNAFPKRPGANFIPLTPLAFIDRARHVFADGPAVVDGDRTRTWAELYDRCARLGDALRKQGCGRGDVVQCMLDNTAEMVEAQQGVAMSGATLGSVNTRLDAATVAYVLEHSDARLFIADERYEATCREALATLENPPPLVVVGGRADGYEALVASGDAAAPWTPPEDEWDALALNYTSGTTGRPKGVVVHHRGAYVQALSNAIDFGGLPADGGTRYLWTLPMFHCNGWGFPSTLAAVGGTNVCLRDVTVDGIAHAFAEQGVTHLCGAPIVVNLAIQAMERAAPGRRIRMMTAGAAPAAATLRRAAAAGLDVTHVYGMTETFGPAAVCEKRSTWPASDIPAKTARQGVAHAAGGRLDVVDPDTGAPVPRDGQTMGEVVFGGNVVMKGYLKDEAATAAAFKLGALASGDLAVKDEDGYVAIRDRSKDLIISGGENVSSLSVEAALMEHDAVALCAVVARPDEKWGETPCAFVETTEDVDAAELLAFAKARLPKFAAPKTVVFGELPRTSTGKIQKFVLRERAREL</sequence>
<protein>
    <recommendedName>
        <fullName evidence="9">AMP-dependent synthetase/ligase domain-containing protein</fullName>
    </recommendedName>
</protein>
<dbReference type="PROSITE" id="PS00455">
    <property type="entry name" value="AMP_BINDING"/>
    <property type="match status" value="1"/>
</dbReference>
<dbReference type="PANTHER" id="PTHR43859">
    <property type="entry name" value="ACYL-ACTIVATING ENZYME"/>
    <property type="match status" value="1"/>
</dbReference>
<dbReference type="Proteomes" id="UP000789595">
    <property type="component" value="Unassembled WGS sequence"/>
</dbReference>
<dbReference type="InterPro" id="IPR020845">
    <property type="entry name" value="AMP-binding_CS"/>
</dbReference>
<evidence type="ECO:0000256" key="3">
    <source>
        <dbReference type="ARBA" id="ARBA00022832"/>
    </source>
</evidence>
<comment type="similarity">
    <text evidence="1">Belongs to the ATP-dependent AMP-binding enzyme family.</text>
</comment>
<dbReference type="SUPFAM" id="SSF56801">
    <property type="entry name" value="Acetyl-CoA synthetase-like"/>
    <property type="match status" value="1"/>
</dbReference>
<keyword evidence="8" id="KW-1185">Reference proteome</keyword>
<dbReference type="GO" id="GO:0016874">
    <property type="term" value="F:ligase activity"/>
    <property type="evidence" value="ECO:0007669"/>
    <property type="project" value="UniProtKB-KW"/>
</dbReference>
<dbReference type="OrthoDB" id="16262at2759"/>
<evidence type="ECO:0000259" key="5">
    <source>
        <dbReference type="Pfam" id="PF00501"/>
    </source>
</evidence>